<accession>A0AAQ3U6L1</accession>
<dbReference type="Proteomes" id="UP001341281">
    <property type="component" value="Chromosome 07"/>
</dbReference>
<sequence>MVRAAGETPSSPLWRRAYTRQAPTSLRRFEGCFDGLKGFFGGDRMRRALAEALVPFYFYQLMAGRLALEIDYNGEAVLFVEADAPDAAVDECGDFAPTTLELRPLTPTAVAPCALVTSRPSVSRLKSSE</sequence>
<organism evidence="1 2">
    <name type="scientific">Paspalum notatum var. saurae</name>
    <dbReference type="NCBI Taxonomy" id="547442"/>
    <lineage>
        <taxon>Eukaryota</taxon>
        <taxon>Viridiplantae</taxon>
        <taxon>Streptophyta</taxon>
        <taxon>Embryophyta</taxon>
        <taxon>Tracheophyta</taxon>
        <taxon>Spermatophyta</taxon>
        <taxon>Magnoliopsida</taxon>
        <taxon>Liliopsida</taxon>
        <taxon>Poales</taxon>
        <taxon>Poaceae</taxon>
        <taxon>PACMAD clade</taxon>
        <taxon>Panicoideae</taxon>
        <taxon>Andropogonodae</taxon>
        <taxon>Paspaleae</taxon>
        <taxon>Paspalinae</taxon>
        <taxon>Paspalum</taxon>
    </lineage>
</organism>
<protein>
    <submittedName>
        <fullName evidence="1">Uncharacterized protein</fullName>
    </submittedName>
</protein>
<proteinExistence type="predicted"/>
<name>A0AAQ3U6L1_PASNO</name>
<dbReference type="EMBL" id="CP144751">
    <property type="protein sequence ID" value="WVZ86283.1"/>
    <property type="molecule type" value="Genomic_DNA"/>
</dbReference>
<dbReference type="Gene3D" id="3.30.559.10">
    <property type="entry name" value="Chloramphenicol acetyltransferase-like domain"/>
    <property type="match status" value="1"/>
</dbReference>
<dbReference type="AlphaFoldDB" id="A0AAQ3U6L1"/>
<gene>
    <name evidence="1" type="ORF">U9M48_033089</name>
</gene>
<evidence type="ECO:0000313" key="2">
    <source>
        <dbReference type="Proteomes" id="UP001341281"/>
    </source>
</evidence>
<dbReference type="GO" id="GO:0016747">
    <property type="term" value="F:acyltransferase activity, transferring groups other than amino-acyl groups"/>
    <property type="evidence" value="ECO:0007669"/>
    <property type="project" value="UniProtKB-ARBA"/>
</dbReference>
<evidence type="ECO:0000313" key="1">
    <source>
        <dbReference type="EMBL" id="WVZ86283.1"/>
    </source>
</evidence>
<reference evidence="1 2" key="1">
    <citation type="submission" date="2024-02" db="EMBL/GenBank/DDBJ databases">
        <title>High-quality chromosome-scale genome assembly of Pensacola bahiagrass (Paspalum notatum Flugge var. saurae).</title>
        <authorList>
            <person name="Vega J.M."/>
            <person name="Podio M."/>
            <person name="Orjuela J."/>
            <person name="Siena L.A."/>
            <person name="Pessino S.C."/>
            <person name="Combes M.C."/>
            <person name="Mariac C."/>
            <person name="Albertini E."/>
            <person name="Pupilli F."/>
            <person name="Ortiz J.P.A."/>
            <person name="Leblanc O."/>
        </authorList>
    </citation>
    <scope>NUCLEOTIDE SEQUENCE [LARGE SCALE GENOMIC DNA]</scope>
    <source>
        <strain evidence="1">R1</strain>
        <tissue evidence="1">Leaf</tissue>
    </source>
</reference>
<dbReference type="InterPro" id="IPR023213">
    <property type="entry name" value="CAT-like_dom_sf"/>
</dbReference>
<keyword evidence="2" id="KW-1185">Reference proteome</keyword>